<evidence type="ECO:0000256" key="1">
    <source>
        <dbReference type="ARBA" id="ARBA00009929"/>
    </source>
</evidence>
<protein>
    <submittedName>
        <fullName evidence="4">RNA polymerase-associated protein</fullName>
    </submittedName>
</protein>
<gene>
    <name evidence="4" type="ORF">SAMN04487955_11344</name>
</gene>
<dbReference type="InterPro" id="IPR004045">
    <property type="entry name" value="Glutathione_S-Trfase_N"/>
</dbReference>
<dbReference type="SUPFAM" id="SSF52833">
    <property type="entry name" value="Thioredoxin-like"/>
    <property type="match status" value="1"/>
</dbReference>
<dbReference type="CDD" id="cd03059">
    <property type="entry name" value="GST_N_SspA"/>
    <property type="match status" value="1"/>
</dbReference>
<dbReference type="Proteomes" id="UP000198693">
    <property type="component" value="Unassembled WGS sequence"/>
</dbReference>
<dbReference type="InterPro" id="IPR036249">
    <property type="entry name" value="Thioredoxin-like_sf"/>
</dbReference>
<dbReference type="InterPro" id="IPR040079">
    <property type="entry name" value="Glutathione_S-Trfase"/>
</dbReference>
<evidence type="ECO:0000313" key="4">
    <source>
        <dbReference type="EMBL" id="SFU89962.1"/>
    </source>
</evidence>
<dbReference type="Pfam" id="PF00043">
    <property type="entry name" value="GST_C"/>
    <property type="match status" value="1"/>
</dbReference>
<dbReference type="InterPro" id="IPR050983">
    <property type="entry name" value="GST_Omega/HSP26"/>
</dbReference>
<dbReference type="Gene3D" id="1.20.1050.10">
    <property type="match status" value="1"/>
</dbReference>
<comment type="similarity">
    <text evidence="1">Belongs to the GST superfamily. HSP26 family.</text>
</comment>
<dbReference type="STRING" id="463301.SAMN04487955_11344"/>
<dbReference type="OrthoDB" id="9781431at2"/>
<evidence type="ECO:0000313" key="5">
    <source>
        <dbReference type="Proteomes" id="UP000198693"/>
    </source>
</evidence>
<dbReference type="InterPro" id="IPR034341">
    <property type="entry name" value="SspA_N"/>
</dbReference>
<dbReference type="PROSITE" id="PS50404">
    <property type="entry name" value="GST_NTER"/>
    <property type="match status" value="1"/>
</dbReference>
<sequence>MGVVAKRSSMIFYSGGSDHFSHRVRIVLAEKGVAVDIVEVADEHPPEELADLNPYNSVPTLLDRDLVLYESKVMMEYLDERFPHPPLLPVYPVARAQSRLWMHRIEREWCPLVEQILDSSKKEADKARKELRESLIGISPIFEDMPYFMSEDFTLVDCCLAPILWRLPVLGIELPDKQVKPLVSYMERVFEREGFKAALSESEREMRQ</sequence>
<dbReference type="PROSITE" id="PS50405">
    <property type="entry name" value="GST_CTER"/>
    <property type="match status" value="1"/>
</dbReference>
<dbReference type="RefSeq" id="WP_089797007.1">
    <property type="nucleotide sequence ID" value="NZ_FPBP01000013.1"/>
</dbReference>
<feature type="domain" description="GST N-terminal" evidence="2">
    <location>
        <begin position="8"/>
        <end position="86"/>
    </location>
</feature>
<dbReference type="PANTHER" id="PTHR43968">
    <property type="match status" value="1"/>
</dbReference>
<dbReference type="NCBIfam" id="NF007016">
    <property type="entry name" value="PRK09481.1"/>
    <property type="match status" value="1"/>
</dbReference>
<dbReference type="Gene3D" id="3.40.30.10">
    <property type="entry name" value="Glutaredoxin"/>
    <property type="match status" value="1"/>
</dbReference>
<dbReference type="InterPro" id="IPR004046">
    <property type="entry name" value="GST_C"/>
</dbReference>
<dbReference type="AlphaFoldDB" id="A0A1I7JXT2"/>
<evidence type="ECO:0000259" key="2">
    <source>
        <dbReference type="PROSITE" id="PS50404"/>
    </source>
</evidence>
<dbReference type="InterPro" id="IPR010987">
    <property type="entry name" value="Glutathione-S-Trfase_C-like"/>
</dbReference>
<dbReference type="CDD" id="cd03186">
    <property type="entry name" value="GST_C_SspA"/>
    <property type="match status" value="1"/>
</dbReference>
<dbReference type="GO" id="GO:0005737">
    <property type="term" value="C:cytoplasm"/>
    <property type="evidence" value="ECO:0007669"/>
    <property type="project" value="TreeGrafter"/>
</dbReference>
<proteinExistence type="inferred from homology"/>
<accession>A0A1I7JXT2</accession>
<organism evidence="4 5">
    <name type="scientific">Halomonas korlensis</name>
    <dbReference type="NCBI Taxonomy" id="463301"/>
    <lineage>
        <taxon>Bacteria</taxon>
        <taxon>Pseudomonadati</taxon>
        <taxon>Pseudomonadota</taxon>
        <taxon>Gammaproteobacteria</taxon>
        <taxon>Oceanospirillales</taxon>
        <taxon>Halomonadaceae</taxon>
        <taxon>Halomonas</taxon>
    </lineage>
</organism>
<dbReference type="EMBL" id="FPBP01000013">
    <property type="protein sequence ID" value="SFU89962.1"/>
    <property type="molecule type" value="Genomic_DNA"/>
</dbReference>
<dbReference type="SUPFAM" id="SSF47616">
    <property type="entry name" value="GST C-terminal domain-like"/>
    <property type="match status" value="1"/>
</dbReference>
<dbReference type="InterPro" id="IPR036282">
    <property type="entry name" value="Glutathione-S-Trfase_C_sf"/>
</dbReference>
<dbReference type="InterPro" id="IPR034342">
    <property type="entry name" value="SspA_C"/>
</dbReference>
<feature type="domain" description="GST C-terminal" evidence="3">
    <location>
        <begin position="91"/>
        <end position="208"/>
    </location>
</feature>
<dbReference type="SFLD" id="SFLDG00358">
    <property type="entry name" value="Main_(cytGST)"/>
    <property type="match status" value="1"/>
</dbReference>
<dbReference type="PANTHER" id="PTHR43968:SF6">
    <property type="entry name" value="GLUTATHIONE S-TRANSFERASE OMEGA"/>
    <property type="match status" value="1"/>
</dbReference>
<dbReference type="Pfam" id="PF13409">
    <property type="entry name" value="GST_N_2"/>
    <property type="match status" value="1"/>
</dbReference>
<reference evidence="5" key="1">
    <citation type="submission" date="2016-10" db="EMBL/GenBank/DDBJ databases">
        <authorList>
            <person name="Varghese N."/>
            <person name="Submissions S."/>
        </authorList>
    </citation>
    <scope>NUCLEOTIDE SEQUENCE [LARGE SCALE GENOMIC DNA]</scope>
    <source>
        <strain evidence="5">CGMCC 1.6981</strain>
    </source>
</reference>
<evidence type="ECO:0000259" key="3">
    <source>
        <dbReference type="PROSITE" id="PS50405"/>
    </source>
</evidence>
<dbReference type="SFLD" id="SFLDS00019">
    <property type="entry name" value="Glutathione_Transferase_(cytos"/>
    <property type="match status" value="1"/>
</dbReference>
<keyword evidence="5" id="KW-1185">Reference proteome</keyword>
<name>A0A1I7JXT2_9GAMM</name>